<sequence>MADGMSEIMLEEETTPIACLKNPQNLNWIFSKNGQAFFRKVLNTVGLPQSETVEASAARAIFSHTEKSIDVAVEFLKEISTCFQVCYQNIEDIKCLNKKLVNLERSFVTLRDNLSIQNKWSSLLQSCGLQSSDGTNIVLNHVLQHFWSSVVLDDSCDLDENSALIHLSTTSVACGSSSSTQCGDELENIEGKSIQEHAGWVFKRVRDLFKDGPEVHKIQVSKTNNVQVEKFWSFFVYLHNIIEQIVKERLESCADKDILKTCLKFLSEDLNLRKLWQKLLGDEDDDTFRAGSVLLLQRVTAMFLKSKQQIIREQLQLKANKQSSSLRQTVGKRQKSKEKWIEPEECLVAFRGNPTDASAVMEFLTGVFMKSDPSVILSKLHGTELTAILQSLGLPGLNGKGKKQQVERLVHHHASGKDWNICFPDK</sequence>
<gene>
    <name evidence="1" type="ORF">PACLA_8A084555</name>
</gene>
<dbReference type="AlphaFoldDB" id="A0A6S7JIQ5"/>
<name>A0A6S7JIQ5_PARCT</name>
<organism evidence="1 2">
    <name type="scientific">Paramuricea clavata</name>
    <name type="common">Red gorgonian</name>
    <name type="synonym">Violescent sea-whip</name>
    <dbReference type="NCBI Taxonomy" id="317549"/>
    <lineage>
        <taxon>Eukaryota</taxon>
        <taxon>Metazoa</taxon>
        <taxon>Cnidaria</taxon>
        <taxon>Anthozoa</taxon>
        <taxon>Octocorallia</taxon>
        <taxon>Malacalcyonacea</taxon>
        <taxon>Plexauridae</taxon>
        <taxon>Paramuricea</taxon>
    </lineage>
</organism>
<comment type="caution">
    <text evidence="1">The sequence shown here is derived from an EMBL/GenBank/DDBJ whole genome shotgun (WGS) entry which is preliminary data.</text>
</comment>
<proteinExistence type="predicted"/>
<protein>
    <submittedName>
        <fullName evidence="1">Uncharacterized protein</fullName>
    </submittedName>
</protein>
<dbReference type="EMBL" id="CACRXK020016986">
    <property type="protein sequence ID" value="CAB4030591.1"/>
    <property type="molecule type" value="Genomic_DNA"/>
</dbReference>
<accession>A0A6S7JIQ5</accession>
<reference evidence="1" key="1">
    <citation type="submission" date="2020-04" db="EMBL/GenBank/DDBJ databases">
        <authorList>
            <person name="Alioto T."/>
            <person name="Alioto T."/>
            <person name="Gomez Garrido J."/>
        </authorList>
    </citation>
    <scope>NUCLEOTIDE SEQUENCE</scope>
    <source>
        <strain evidence="1">A484AB</strain>
    </source>
</reference>
<feature type="non-terminal residue" evidence="1">
    <location>
        <position position="426"/>
    </location>
</feature>
<dbReference type="Proteomes" id="UP001152795">
    <property type="component" value="Unassembled WGS sequence"/>
</dbReference>
<evidence type="ECO:0000313" key="1">
    <source>
        <dbReference type="EMBL" id="CAB4030591.1"/>
    </source>
</evidence>
<evidence type="ECO:0000313" key="2">
    <source>
        <dbReference type="Proteomes" id="UP001152795"/>
    </source>
</evidence>
<keyword evidence="2" id="KW-1185">Reference proteome</keyword>